<organism evidence="7 8">
    <name type="scientific">Phytomonospora endophytica</name>
    <dbReference type="NCBI Taxonomy" id="714109"/>
    <lineage>
        <taxon>Bacteria</taxon>
        <taxon>Bacillati</taxon>
        <taxon>Actinomycetota</taxon>
        <taxon>Actinomycetes</taxon>
        <taxon>Micromonosporales</taxon>
        <taxon>Micromonosporaceae</taxon>
        <taxon>Phytomonospora</taxon>
    </lineage>
</organism>
<dbReference type="PROSITE" id="PS00108">
    <property type="entry name" value="PROTEIN_KINASE_ST"/>
    <property type="match status" value="1"/>
</dbReference>
<gene>
    <name evidence="7" type="ORF">HNR73_002177</name>
</gene>
<dbReference type="Gene3D" id="2.130.10.10">
    <property type="entry name" value="YVTN repeat-like/Quinoprotein amine dehydrogenase"/>
    <property type="match status" value="3"/>
</dbReference>
<dbReference type="RefSeq" id="WP_184787192.1">
    <property type="nucleotide sequence ID" value="NZ_BONT01000045.1"/>
</dbReference>
<feature type="domain" description="Protein kinase" evidence="6">
    <location>
        <begin position="16"/>
        <end position="273"/>
    </location>
</feature>
<dbReference type="InterPro" id="IPR011009">
    <property type="entry name" value="Kinase-like_dom_sf"/>
</dbReference>
<dbReference type="InterPro" id="IPR008271">
    <property type="entry name" value="Ser/Thr_kinase_AS"/>
</dbReference>
<accession>A0A841FMA0</accession>
<dbReference type="SUPFAM" id="SSF50969">
    <property type="entry name" value="YVTN repeat-like/Quinoprotein amine dehydrogenase"/>
    <property type="match status" value="1"/>
</dbReference>
<keyword evidence="4 5" id="KW-0067">ATP-binding</keyword>
<evidence type="ECO:0000256" key="2">
    <source>
        <dbReference type="ARBA" id="ARBA00022741"/>
    </source>
</evidence>
<dbReference type="SMART" id="SM00320">
    <property type="entry name" value="WD40"/>
    <property type="match status" value="3"/>
</dbReference>
<evidence type="ECO:0000256" key="5">
    <source>
        <dbReference type="PROSITE-ProRule" id="PRU10141"/>
    </source>
</evidence>
<dbReference type="InterPro" id="IPR011044">
    <property type="entry name" value="Quino_amine_DH_bsu"/>
</dbReference>
<dbReference type="PROSITE" id="PS00107">
    <property type="entry name" value="PROTEIN_KINASE_ATP"/>
    <property type="match status" value="1"/>
</dbReference>
<dbReference type="InterPro" id="IPR001680">
    <property type="entry name" value="WD40_rpt"/>
</dbReference>
<name>A0A841FMA0_9ACTN</name>
<dbReference type="InterPro" id="IPR000719">
    <property type="entry name" value="Prot_kinase_dom"/>
</dbReference>
<dbReference type="Gene3D" id="1.10.510.10">
    <property type="entry name" value="Transferase(Phosphotransferase) domain 1"/>
    <property type="match status" value="1"/>
</dbReference>
<dbReference type="PANTHER" id="PTHR43289:SF34">
    <property type="entry name" value="SERINE_THREONINE-PROTEIN KINASE YBDM-RELATED"/>
    <property type="match status" value="1"/>
</dbReference>
<dbReference type="EMBL" id="JACHGT010000004">
    <property type="protein sequence ID" value="MBB6034327.1"/>
    <property type="molecule type" value="Genomic_DNA"/>
</dbReference>
<protein>
    <recommendedName>
        <fullName evidence="6">Protein kinase domain-containing protein</fullName>
    </recommendedName>
</protein>
<sequence length="666" mass="67266">MVEVLDSAAPGRVGPFRLTGRLGRGTMGTVYLGRSPGGRLVAVKVVSPGLAANAEFRRRFAHEVAATRTVGGFHTAEVVGAEAEAEIPWPATAYIPGPTLQQAVETQGPLPHPAVLVLAAGLAEALAAVHARGVVHGDLKSTNVILGEDGPRVVDFGIANAMETTNLSTTLHDSAVFLSPEQIRGLPAGPATDVFSFGCVIAFAATGRHPFGTGTPIEVLRRVLTAEPGLSGLPAPLARLVKVCLAGEPAAQPGLAAILRGLSRPIPRGVPWLPPKVAEMVADRRVASARRAPGRRGLLTAGLAVAAAAVSVPLGAALASRQAASLVPGTAKPGGPALVPLATLDLDSPDTTTALAFSRDGKTLAVSVEEGVSVWDIPSRTKKAVHRVTGSRGPIGTVAFAPDGTLAAGFGAFEGLAMDIGAIALSDPSGEPIAILKTASDDRVSLDPMGEVSFSADGGLVAGGRSGPEGIGKVVVWDVATHEQVRELIVGAHKGGDTAAVRSAVLSPDGGTLVAGWGAGLFGGLAFWDLPSYKGLETPEMDTGALGATGLSFTADGTKLAVAYGGVGVWDVAARTLAVELFPAGNMTTQYQSVSITPDGKTVAASFAGRGGALALWDVASGESLGTYTAGRSGGGELAFSPDGRTLAGLAGSAELRPIVELWTVA</sequence>
<dbReference type="PROSITE" id="PS50011">
    <property type="entry name" value="PROTEIN_KINASE_DOM"/>
    <property type="match status" value="1"/>
</dbReference>
<comment type="caution">
    <text evidence="7">The sequence shown here is derived from an EMBL/GenBank/DDBJ whole genome shotgun (WGS) entry which is preliminary data.</text>
</comment>
<dbReference type="Pfam" id="PF00069">
    <property type="entry name" value="Pkinase"/>
    <property type="match status" value="1"/>
</dbReference>
<dbReference type="Proteomes" id="UP000548476">
    <property type="component" value="Unassembled WGS sequence"/>
</dbReference>
<keyword evidence="1" id="KW-0808">Transferase</keyword>
<evidence type="ECO:0000256" key="1">
    <source>
        <dbReference type="ARBA" id="ARBA00022679"/>
    </source>
</evidence>
<dbReference type="GO" id="GO:0004674">
    <property type="term" value="F:protein serine/threonine kinase activity"/>
    <property type="evidence" value="ECO:0007669"/>
    <property type="project" value="TreeGrafter"/>
</dbReference>
<proteinExistence type="predicted"/>
<reference evidence="7 8" key="1">
    <citation type="submission" date="2020-08" db="EMBL/GenBank/DDBJ databases">
        <title>Genomic Encyclopedia of Type Strains, Phase IV (KMG-IV): sequencing the most valuable type-strain genomes for metagenomic binning, comparative biology and taxonomic classification.</title>
        <authorList>
            <person name="Goeker M."/>
        </authorList>
    </citation>
    <scope>NUCLEOTIDE SEQUENCE [LARGE SCALE GENOMIC DNA]</scope>
    <source>
        <strain evidence="7 8">YIM 65646</strain>
    </source>
</reference>
<dbReference type="Gene3D" id="3.30.200.20">
    <property type="entry name" value="Phosphorylase Kinase, domain 1"/>
    <property type="match status" value="1"/>
</dbReference>
<evidence type="ECO:0000313" key="8">
    <source>
        <dbReference type="Proteomes" id="UP000548476"/>
    </source>
</evidence>
<keyword evidence="8" id="KW-1185">Reference proteome</keyword>
<dbReference type="PANTHER" id="PTHR43289">
    <property type="entry name" value="MITOGEN-ACTIVATED PROTEIN KINASE KINASE KINASE 20-RELATED"/>
    <property type="match status" value="1"/>
</dbReference>
<dbReference type="SUPFAM" id="SSF56112">
    <property type="entry name" value="Protein kinase-like (PK-like)"/>
    <property type="match status" value="1"/>
</dbReference>
<dbReference type="AlphaFoldDB" id="A0A841FMA0"/>
<keyword evidence="3" id="KW-0418">Kinase</keyword>
<feature type="binding site" evidence="5">
    <location>
        <position position="44"/>
    </location>
    <ligand>
        <name>ATP</name>
        <dbReference type="ChEBI" id="CHEBI:30616"/>
    </ligand>
</feature>
<dbReference type="InterPro" id="IPR017441">
    <property type="entry name" value="Protein_kinase_ATP_BS"/>
</dbReference>
<evidence type="ECO:0000256" key="3">
    <source>
        <dbReference type="ARBA" id="ARBA00022777"/>
    </source>
</evidence>
<dbReference type="InterPro" id="IPR015943">
    <property type="entry name" value="WD40/YVTN_repeat-like_dom_sf"/>
</dbReference>
<keyword evidence="2 5" id="KW-0547">Nucleotide-binding</keyword>
<dbReference type="SMART" id="SM00220">
    <property type="entry name" value="S_TKc"/>
    <property type="match status" value="1"/>
</dbReference>
<dbReference type="GO" id="GO:0005524">
    <property type="term" value="F:ATP binding"/>
    <property type="evidence" value="ECO:0007669"/>
    <property type="project" value="UniProtKB-UniRule"/>
</dbReference>
<evidence type="ECO:0000259" key="6">
    <source>
        <dbReference type="PROSITE" id="PS50011"/>
    </source>
</evidence>
<evidence type="ECO:0000313" key="7">
    <source>
        <dbReference type="EMBL" id="MBB6034327.1"/>
    </source>
</evidence>
<dbReference type="CDD" id="cd14014">
    <property type="entry name" value="STKc_PknB_like"/>
    <property type="match status" value="1"/>
</dbReference>
<evidence type="ECO:0000256" key="4">
    <source>
        <dbReference type="ARBA" id="ARBA00022840"/>
    </source>
</evidence>